<accession>A0A9D0ZSJ1</accession>
<evidence type="ECO:0000259" key="1">
    <source>
        <dbReference type="Pfam" id="PF00534"/>
    </source>
</evidence>
<dbReference type="AlphaFoldDB" id="A0A9D0ZSJ1"/>
<evidence type="ECO:0000313" key="4">
    <source>
        <dbReference type="Proteomes" id="UP000886786"/>
    </source>
</evidence>
<organism evidence="3 4">
    <name type="scientific">Candidatus Coprosoma intestinipullorum</name>
    <dbReference type="NCBI Taxonomy" id="2840752"/>
    <lineage>
        <taxon>Bacteria</taxon>
        <taxon>Bacillati</taxon>
        <taxon>Bacillota</taxon>
        <taxon>Bacillota incertae sedis</taxon>
        <taxon>Candidatus Coprosoma</taxon>
    </lineage>
</organism>
<dbReference type="SUPFAM" id="SSF53756">
    <property type="entry name" value="UDP-Glycosyltransferase/glycogen phosphorylase"/>
    <property type="match status" value="1"/>
</dbReference>
<name>A0A9D0ZSJ1_9FIRM</name>
<dbReference type="Pfam" id="PF13439">
    <property type="entry name" value="Glyco_transf_4"/>
    <property type="match status" value="1"/>
</dbReference>
<dbReference type="InterPro" id="IPR028098">
    <property type="entry name" value="Glyco_trans_4-like_N"/>
</dbReference>
<dbReference type="GO" id="GO:0016757">
    <property type="term" value="F:glycosyltransferase activity"/>
    <property type="evidence" value="ECO:0007669"/>
    <property type="project" value="InterPro"/>
</dbReference>
<gene>
    <name evidence="3" type="ORF">IAB27_07850</name>
</gene>
<comment type="caution">
    <text evidence="3">The sequence shown here is derived from an EMBL/GenBank/DDBJ whole genome shotgun (WGS) entry which is preliminary data.</text>
</comment>
<dbReference type="Gene3D" id="3.40.50.2000">
    <property type="entry name" value="Glycogen Phosphorylase B"/>
    <property type="match status" value="2"/>
</dbReference>
<feature type="domain" description="Glycosyl transferase family 1" evidence="1">
    <location>
        <begin position="202"/>
        <end position="364"/>
    </location>
</feature>
<dbReference type="InterPro" id="IPR001296">
    <property type="entry name" value="Glyco_trans_1"/>
</dbReference>
<protein>
    <submittedName>
        <fullName evidence="3">Glycosyltransferase</fullName>
    </submittedName>
</protein>
<dbReference type="EMBL" id="DVFV01000135">
    <property type="protein sequence ID" value="HIQ91505.1"/>
    <property type="molecule type" value="Genomic_DNA"/>
</dbReference>
<dbReference type="PANTHER" id="PTHR45947:SF3">
    <property type="entry name" value="SULFOQUINOVOSYL TRANSFERASE SQD2"/>
    <property type="match status" value="1"/>
</dbReference>
<reference evidence="3" key="1">
    <citation type="submission" date="2020-10" db="EMBL/GenBank/DDBJ databases">
        <authorList>
            <person name="Gilroy R."/>
        </authorList>
    </citation>
    <scope>NUCLEOTIDE SEQUENCE</scope>
    <source>
        <strain evidence="3">CHK147-3167</strain>
    </source>
</reference>
<evidence type="ECO:0000259" key="2">
    <source>
        <dbReference type="Pfam" id="PF13439"/>
    </source>
</evidence>
<dbReference type="Proteomes" id="UP000886786">
    <property type="component" value="Unassembled WGS sequence"/>
</dbReference>
<proteinExistence type="predicted"/>
<reference evidence="3" key="2">
    <citation type="journal article" date="2021" name="PeerJ">
        <title>Extensive microbial diversity within the chicken gut microbiome revealed by metagenomics and culture.</title>
        <authorList>
            <person name="Gilroy R."/>
            <person name="Ravi A."/>
            <person name="Getino M."/>
            <person name="Pursley I."/>
            <person name="Horton D.L."/>
            <person name="Alikhan N.F."/>
            <person name="Baker D."/>
            <person name="Gharbi K."/>
            <person name="Hall N."/>
            <person name="Watson M."/>
            <person name="Adriaenssens E.M."/>
            <person name="Foster-Nyarko E."/>
            <person name="Jarju S."/>
            <person name="Secka A."/>
            <person name="Antonio M."/>
            <person name="Oren A."/>
            <person name="Chaudhuri R.R."/>
            <person name="La Ragione R."/>
            <person name="Hildebrand F."/>
            <person name="Pallen M.J."/>
        </authorList>
    </citation>
    <scope>NUCLEOTIDE SEQUENCE</scope>
    <source>
        <strain evidence="3">CHK147-3167</strain>
    </source>
</reference>
<dbReference type="InterPro" id="IPR050194">
    <property type="entry name" value="Glycosyltransferase_grp1"/>
</dbReference>
<evidence type="ECO:0000313" key="3">
    <source>
        <dbReference type="EMBL" id="HIQ91505.1"/>
    </source>
</evidence>
<dbReference type="PANTHER" id="PTHR45947">
    <property type="entry name" value="SULFOQUINOVOSYL TRANSFERASE SQD2"/>
    <property type="match status" value="1"/>
</dbReference>
<dbReference type="Pfam" id="PF00534">
    <property type="entry name" value="Glycos_transf_1"/>
    <property type="match status" value="1"/>
</dbReference>
<sequence length="410" mass="47789">MRIGIFTDSYPPFINGVSTSIVMLQKALEQQGHQVYIVTVNPKDMNYKFENDGKIIRIPGIPIGIYDYRLTSIYPFRVIKEIAKWNLDVIHSHTEFGVGTFARLIAKEFHIPLVHTYHTMYEDYIETITHGYFDKSSKKIVEYITKFYCDKTCNELIVPTKKTYDLFKNKYKYNREVYIIPTGIETERFYKENFKKQELNNLKKRLGFAENDFIMLYIGRIGKEKNIEMVIEIAKSLIKKHKDVKLLLVGDGPDLDYLKKLVSKYKIEKNVVFAGKVPYEKTPKYYNISSIFITASHFETQGLTVIEAMSASVPTICIEDESFSDVVYGLNGYLFANKKEALNQIEGLIKDSKLLNHLGKGARKTAEMHSSKYYAEKVMYVYKKAIEKQKPSKREKFKNFLRRIGIWKKS</sequence>
<feature type="domain" description="Glycosyltransferase subfamily 4-like N-terminal" evidence="2">
    <location>
        <begin position="14"/>
        <end position="188"/>
    </location>
</feature>